<keyword evidence="2" id="KW-1185">Reference proteome</keyword>
<proteinExistence type="predicted"/>
<reference evidence="1 2" key="1">
    <citation type="journal article" date="2020" name="Mol. Biol. Evol.">
        <title>Distinct Expression and Methylation Patterns for Genes with Different Fates following a Single Whole-Genome Duplication in Flowering Plants.</title>
        <authorList>
            <person name="Shi T."/>
            <person name="Rahmani R.S."/>
            <person name="Gugger P.F."/>
            <person name="Wang M."/>
            <person name="Li H."/>
            <person name="Zhang Y."/>
            <person name="Li Z."/>
            <person name="Wang Q."/>
            <person name="Van de Peer Y."/>
            <person name="Marchal K."/>
            <person name="Chen J."/>
        </authorList>
    </citation>
    <scope>NUCLEOTIDE SEQUENCE [LARGE SCALE GENOMIC DNA]</scope>
    <source>
        <tissue evidence="1">Leaf</tissue>
    </source>
</reference>
<dbReference type="AlphaFoldDB" id="A0A822ZFK5"/>
<accession>A0A822ZFK5</accession>
<name>A0A822ZFK5_NELNU</name>
<evidence type="ECO:0000313" key="1">
    <source>
        <dbReference type="EMBL" id="DAD44954.1"/>
    </source>
</evidence>
<dbReference type="EMBL" id="DUZY01000007">
    <property type="protein sequence ID" value="DAD44954.1"/>
    <property type="molecule type" value="Genomic_DNA"/>
</dbReference>
<evidence type="ECO:0000313" key="2">
    <source>
        <dbReference type="Proteomes" id="UP000607653"/>
    </source>
</evidence>
<protein>
    <submittedName>
        <fullName evidence="1">Uncharacterized protein</fullName>
    </submittedName>
</protein>
<dbReference type="Proteomes" id="UP000607653">
    <property type="component" value="Unassembled WGS sequence"/>
</dbReference>
<comment type="caution">
    <text evidence="1">The sequence shown here is derived from an EMBL/GenBank/DDBJ whole genome shotgun (WGS) entry which is preliminary data.</text>
</comment>
<sequence length="74" mass="8287">MAKLQDNRLRMEVKRASSPKSIDCSLHKKLVDKPFLQRWLVCEGCIAMTDGSFGAGCSAFGFCVSVNKKHLFFC</sequence>
<organism evidence="1 2">
    <name type="scientific">Nelumbo nucifera</name>
    <name type="common">Sacred lotus</name>
    <dbReference type="NCBI Taxonomy" id="4432"/>
    <lineage>
        <taxon>Eukaryota</taxon>
        <taxon>Viridiplantae</taxon>
        <taxon>Streptophyta</taxon>
        <taxon>Embryophyta</taxon>
        <taxon>Tracheophyta</taxon>
        <taxon>Spermatophyta</taxon>
        <taxon>Magnoliopsida</taxon>
        <taxon>Proteales</taxon>
        <taxon>Nelumbonaceae</taxon>
        <taxon>Nelumbo</taxon>
    </lineage>
</organism>
<gene>
    <name evidence="1" type="ORF">HUJ06_003184</name>
</gene>